<gene>
    <name evidence="1" type="ORF">SSPSH_001649</name>
</gene>
<reference evidence="1 2" key="2">
    <citation type="journal article" date="2013" name="PLoS ONE">
        <title>INDIGO - INtegrated Data Warehouse of MIcrobial GenOmes with Examples from the Red Sea Extremophiles.</title>
        <authorList>
            <person name="Alam I."/>
            <person name="Antunes A."/>
            <person name="Kamau A.A."/>
            <person name="Ba Alawi W."/>
            <person name="Kalkatawi M."/>
            <person name="Stingl U."/>
            <person name="Bajic V.B."/>
        </authorList>
    </citation>
    <scope>NUCLEOTIDE SEQUENCE [LARGE SCALE GENOMIC DNA]</scope>
    <source>
        <strain evidence="1 2">E1L3A</strain>
    </source>
</reference>
<dbReference type="EMBL" id="AFNV02000010">
    <property type="protein sequence ID" value="ERJ19275.1"/>
    <property type="molecule type" value="Genomic_DNA"/>
</dbReference>
<sequence>MVTPVEPYPDELYAFLAAMAQKYFPAGCCAEIELAERIAARVMTVGTYRDVCELVDLAGRNYLREVFTTSPRHWFSAPAREYWTRHLDVARGVARGRAPATLAPPTTGHAYDRNVGARALKH</sequence>
<evidence type="ECO:0000313" key="2">
    <source>
        <dbReference type="Proteomes" id="UP000006242"/>
    </source>
</evidence>
<evidence type="ECO:0000313" key="1">
    <source>
        <dbReference type="EMBL" id="ERJ19275.1"/>
    </source>
</evidence>
<proteinExistence type="predicted"/>
<dbReference type="AlphaFoldDB" id="U2EN39"/>
<accession>U2EN39</accession>
<dbReference type="RefSeq" id="WP_006912172.1">
    <property type="nucleotide sequence ID" value="NZ_AFNV02000010.1"/>
</dbReference>
<protein>
    <submittedName>
        <fullName evidence="1">Uncharacterized protein</fullName>
    </submittedName>
</protein>
<organism evidence="1 2">
    <name type="scientific">Salinisphaera shabanensis E1L3A</name>
    <dbReference type="NCBI Taxonomy" id="1033802"/>
    <lineage>
        <taxon>Bacteria</taxon>
        <taxon>Pseudomonadati</taxon>
        <taxon>Pseudomonadota</taxon>
        <taxon>Gammaproteobacteria</taxon>
        <taxon>Salinisphaerales</taxon>
        <taxon>Salinisphaeraceae</taxon>
        <taxon>Salinisphaera</taxon>
    </lineage>
</organism>
<name>U2EN39_9GAMM</name>
<dbReference type="Proteomes" id="UP000006242">
    <property type="component" value="Unassembled WGS sequence"/>
</dbReference>
<comment type="caution">
    <text evidence="1">The sequence shown here is derived from an EMBL/GenBank/DDBJ whole genome shotgun (WGS) entry which is preliminary data.</text>
</comment>
<keyword evidence="2" id="KW-1185">Reference proteome</keyword>
<reference evidence="1 2" key="1">
    <citation type="journal article" date="2011" name="J. Bacteriol.">
        <title>Genome sequence of Salinisphaera shabanensis, a gammaproteobacterium from the harsh, variable environment of the brine-seawater interface of the Shaban Deep in the Red Sea.</title>
        <authorList>
            <person name="Antunes A."/>
            <person name="Alam I."/>
            <person name="Bajic V.B."/>
            <person name="Stingl U."/>
        </authorList>
    </citation>
    <scope>NUCLEOTIDE SEQUENCE [LARGE SCALE GENOMIC DNA]</scope>
    <source>
        <strain evidence="1 2">E1L3A</strain>
    </source>
</reference>